<dbReference type="SUPFAM" id="SSF52374">
    <property type="entry name" value="Nucleotidylyl transferase"/>
    <property type="match status" value="1"/>
</dbReference>
<keyword evidence="3 10" id="KW-0436">Ligase</keyword>
<dbReference type="InterPro" id="IPR009080">
    <property type="entry name" value="tRNAsynth_Ia_anticodon-bd"/>
</dbReference>
<evidence type="ECO:0000256" key="7">
    <source>
        <dbReference type="ARBA" id="ARBA00023146"/>
    </source>
</evidence>
<dbReference type="OrthoDB" id="24670at2759"/>
<dbReference type="CDD" id="cd00814">
    <property type="entry name" value="MetRS_core"/>
    <property type="match status" value="1"/>
</dbReference>
<evidence type="ECO:0000256" key="6">
    <source>
        <dbReference type="ARBA" id="ARBA00022917"/>
    </source>
</evidence>
<evidence type="ECO:0000256" key="4">
    <source>
        <dbReference type="ARBA" id="ARBA00022741"/>
    </source>
</evidence>
<evidence type="ECO:0000256" key="3">
    <source>
        <dbReference type="ARBA" id="ARBA00022598"/>
    </source>
</evidence>
<dbReference type="Gene3D" id="3.40.50.620">
    <property type="entry name" value="HUPs"/>
    <property type="match status" value="1"/>
</dbReference>
<dbReference type="PRINTS" id="PR01041">
    <property type="entry name" value="TRNASYNTHMET"/>
</dbReference>
<dbReference type="GO" id="GO:0004825">
    <property type="term" value="F:methionine-tRNA ligase activity"/>
    <property type="evidence" value="ECO:0007669"/>
    <property type="project" value="UniProtKB-EC"/>
</dbReference>
<dbReference type="Pfam" id="PF19303">
    <property type="entry name" value="Anticodon_3"/>
    <property type="match status" value="1"/>
</dbReference>
<dbReference type="PANTHER" id="PTHR43326:SF1">
    <property type="entry name" value="METHIONINE--TRNA LIGASE, MITOCHONDRIAL"/>
    <property type="match status" value="1"/>
</dbReference>
<evidence type="ECO:0000259" key="11">
    <source>
        <dbReference type="Pfam" id="PF09334"/>
    </source>
</evidence>
<keyword evidence="6 10" id="KW-0648">Protein biosynthesis</keyword>
<dbReference type="EC" id="6.1.1.10" evidence="2"/>
<keyword evidence="14" id="KW-1185">Reference proteome</keyword>
<dbReference type="InterPro" id="IPR033911">
    <property type="entry name" value="MetRS_core"/>
</dbReference>
<dbReference type="InterPro" id="IPR014758">
    <property type="entry name" value="Met-tRNA_synth"/>
</dbReference>
<proteinExistence type="inferred from homology"/>
<keyword evidence="7 10" id="KW-0030">Aminoacyl-tRNA synthetase</keyword>
<comment type="caution">
    <text evidence="13">The sequence shown here is derived from an EMBL/GenBank/DDBJ whole genome shotgun (WGS) entry which is preliminary data.</text>
</comment>
<evidence type="ECO:0000256" key="2">
    <source>
        <dbReference type="ARBA" id="ARBA00012838"/>
    </source>
</evidence>
<protein>
    <recommendedName>
        <fullName evidence="8">Methionine--tRNA ligase, mitochondrial</fullName>
        <ecNumber evidence="2">6.1.1.10</ecNumber>
    </recommendedName>
    <alternativeName>
        <fullName evidence="9">Methionyl-tRNA synthetase</fullName>
    </alternativeName>
</protein>
<evidence type="ECO:0000256" key="9">
    <source>
        <dbReference type="ARBA" id="ARBA00030904"/>
    </source>
</evidence>
<gene>
    <name evidence="13" type="ORF">CANVERA_P4216</name>
</gene>
<dbReference type="Pfam" id="PF09334">
    <property type="entry name" value="tRNA-synt_1g"/>
    <property type="match status" value="1"/>
</dbReference>
<sequence length="518" mass="61001">MKRFNVKYITTPIFYVNASPHLGHAYTMLLADVTNKWDKLKRIQTFLLTGTDEHGLKIQSTAEKLKIEPKVLVDNVSNNFKVLASKLNVNYDRFIRTTDLDHVENVINIWNLMNEKGLIYKGSHSGWYSISDETFYPDSQIEEVEKDGVLKKISIETRNEVMYNEETNYFFRLSKFRNDLIKFLEENPNWIKPKHRYDQILTELKDSELNDLSISRPSSRLKWSIEVPNDPNQKIYVWFDALFNYHTFGKEINVWPPTHIIGKDIIRFHCIYWPIFLMAADMKLPNEVIVHSHWLCDGYKMSKSLGNVIDPIKTIEKYGLDTFRFFMIENSNLNEDCKFSYDYLMNTRNLLIGKYCNLINRIGGNKFNIEQAVQDVEKYQKLKMNDELKALSDELITGLNELRCVMDEHVSNFEFNKVIQCWWSIINKANTLFQVAEPWKIKDEITVNYFVYLCSETIRICSVLIQPVIPELSTKILDRLNVNKKRRTFEYAKLNADLDYGNDANSKKHDVPMKKLHL</sequence>
<dbReference type="GO" id="GO:0005524">
    <property type="term" value="F:ATP binding"/>
    <property type="evidence" value="ECO:0007669"/>
    <property type="project" value="UniProtKB-KW"/>
</dbReference>
<evidence type="ECO:0000256" key="5">
    <source>
        <dbReference type="ARBA" id="ARBA00022840"/>
    </source>
</evidence>
<evidence type="ECO:0000256" key="8">
    <source>
        <dbReference type="ARBA" id="ARBA00026124"/>
    </source>
</evidence>
<dbReference type="PANTHER" id="PTHR43326">
    <property type="entry name" value="METHIONYL-TRNA SYNTHETASE"/>
    <property type="match status" value="1"/>
</dbReference>
<dbReference type="InterPro" id="IPR014729">
    <property type="entry name" value="Rossmann-like_a/b/a_fold"/>
</dbReference>
<comment type="similarity">
    <text evidence="1 10">Belongs to the class-I aminoacyl-tRNA synthetase family.</text>
</comment>
<dbReference type="Proteomes" id="UP001152885">
    <property type="component" value="Unassembled WGS sequence"/>
</dbReference>
<dbReference type="InterPro" id="IPR015413">
    <property type="entry name" value="Methionyl/Leucyl_tRNA_Synth"/>
</dbReference>
<keyword evidence="4 10" id="KW-0547">Nucleotide-binding</keyword>
<evidence type="ECO:0000313" key="13">
    <source>
        <dbReference type="EMBL" id="CAI5759705.1"/>
    </source>
</evidence>
<dbReference type="GO" id="GO:0006431">
    <property type="term" value="P:methionyl-tRNA aminoacylation"/>
    <property type="evidence" value="ECO:0007669"/>
    <property type="project" value="InterPro"/>
</dbReference>
<name>A0A9W4U0G7_9ASCO</name>
<organism evidence="13 14">
    <name type="scientific">Candida verbasci</name>
    <dbReference type="NCBI Taxonomy" id="1227364"/>
    <lineage>
        <taxon>Eukaryota</taxon>
        <taxon>Fungi</taxon>
        <taxon>Dikarya</taxon>
        <taxon>Ascomycota</taxon>
        <taxon>Saccharomycotina</taxon>
        <taxon>Pichiomycetes</taxon>
        <taxon>Debaryomycetaceae</taxon>
        <taxon>Candida/Lodderomyces clade</taxon>
        <taxon>Candida</taxon>
    </lineage>
</organism>
<dbReference type="AlphaFoldDB" id="A0A9W4U0G7"/>
<evidence type="ECO:0000313" key="14">
    <source>
        <dbReference type="Proteomes" id="UP001152885"/>
    </source>
</evidence>
<accession>A0A9W4U0G7</accession>
<dbReference type="FunFam" id="2.170.220.10:FF:000002">
    <property type="entry name" value="Methionine--tRNA ligase"/>
    <property type="match status" value="1"/>
</dbReference>
<dbReference type="SUPFAM" id="SSF47323">
    <property type="entry name" value="Anticodon-binding domain of a subclass of class I aminoacyl-tRNA synthetases"/>
    <property type="match status" value="1"/>
</dbReference>
<dbReference type="Gene3D" id="1.10.730.10">
    <property type="entry name" value="Isoleucyl-tRNA Synthetase, Domain 1"/>
    <property type="match status" value="1"/>
</dbReference>
<reference evidence="13" key="1">
    <citation type="submission" date="2022-12" db="EMBL/GenBank/DDBJ databases">
        <authorList>
            <person name="Brejova B."/>
        </authorList>
    </citation>
    <scope>NUCLEOTIDE SEQUENCE</scope>
</reference>
<feature type="domain" description="Methionyl-tRNA synthetase anticodon-binding" evidence="12">
    <location>
        <begin position="392"/>
        <end position="502"/>
    </location>
</feature>
<dbReference type="EMBL" id="CANTUO010000005">
    <property type="protein sequence ID" value="CAI5759705.1"/>
    <property type="molecule type" value="Genomic_DNA"/>
</dbReference>
<evidence type="ECO:0000259" key="12">
    <source>
        <dbReference type="Pfam" id="PF19303"/>
    </source>
</evidence>
<keyword evidence="5 10" id="KW-0067">ATP-binding</keyword>
<feature type="domain" description="Methionyl/Leucyl tRNA synthetase" evidence="11">
    <location>
        <begin position="8"/>
        <end position="362"/>
    </location>
</feature>
<dbReference type="Gene3D" id="2.170.220.10">
    <property type="match status" value="1"/>
</dbReference>
<evidence type="ECO:0000256" key="10">
    <source>
        <dbReference type="RuleBase" id="RU363039"/>
    </source>
</evidence>
<evidence type="ECO:0000256" key="1">
    <source>
        <dbReference type="ARBA" id="ARBA00005594"/>
    </source>
</evidence>
<dbReference type="NCBIfam" id="TIGR00398">
    <property type="entry name" value="metG"/>
    <property type="match status" value="1"/>
</dbReference>
<dbReference type="InterPro" id="IPR041872">
    <property type="entry name" value="Anticodon_Met"/>
</dbReference>
<dbReference type="InterPro" id="IPR023457">
    <property type="entry name" value="Met-tRNA_synth_2"/>
</dbReference>